<evidence type="ECO:0000259" key="10">
    <source>
        <dbReference type="PROSITE" id="PS50113"/>
    </source>
</evidence>
<dbReference type="Pfam" id="PF00563">
    <property type="entry name" value="EAL"/>
    <property type="match status" value="1"/>
</dbReference>
<keyword evidence="15" id="KW-1185">Reference proteome</keyword>
<evidence type="ECO:0000256" key="1">
    <source>
        <dbReference type="ARBA" id="ARBA00004651"/>
    </source>
</evidence>
<dbReference type="SMART" id="SM00052">
    <property type="entry name" value="EAL"/>
    <property type="match status" value="1"/>
</dbReference>
<dbReference type="PROSITE" id="PS50885">
    <property type="entry name" value="HAMP"/>
    <property type="match status" value="1"/>
</dbReference>
<dbReference type="SUPFAM" id="SSF55073">
    <property type="entry name" value="Nucleotide cyclase"/>
    <property type="match status" value="1"/>
</dbReference>
<dbReference type="Gene3D" id="3.30.450.20">
    <property type="entry name" value="PAS domain"/>
    <property type="match status" value="3"/>
</dbReference>
<dbReference type="SMART" id="SM01049">
    <property type="entry name" value="Cache_2"/>
    <property type="match status" value="1"/>
</dbReference>
<dbReference type="Gene3D" id="6.10.340.10">
    <property type="match status" value="1"/>
</dbReference>
<dbReference type="InterPro" id="IPR004010">
    <property type="entry name" value="Double_Cache_2"/>
</dbReference>
<dbReference type="GO" id="GO:0005886">
    <property type="term" value="C:plasma membrane"/>
    <property type="evidence" value="ECO:0007669"/>
    <property type="project" value="UniProtKB-SubCell"/>
</dbReference>
<dbReference type="PROSITE" id="PS50113">
    <property type="entry name" value="PAC"/>
    <property type="match status" value="1"/>
</dbReference>
<dbReference type="Proteomes" id="UP000190027">
    <property type="component" value="Unassembled WGS sequence"/>
</dbReference>
<dbReference type="Pfam" id="PF00990">
    <property type="entry name" value="GGDEF"/>
    <property type="match status" value="1"/>
</dbReference>
<dbReference type="EMBL" id="FUYC01000004">
    <property type="protein sequence ID" value="SKA81064.1"/>
    <property type="molecule type" value="Genomic_DNA"/>
</dbReference>
<evidence type="ECO:0000256" key="4">
    <source>
        <dbReference type="ARBA" id="ARBA00022989"/>
    </source>
</evidence>
<dbReference type="NCBIfam" id="TIGR00254">
    <property type="entry name" value="GGDEF"/>
    <property type="match status" value="1"/>
</dbReference>
<evidence type="ECO:0000259" key="11">
    <source>
        <dbReference type="PROSITE" id="PS50883"/>
    </source>
</evidence>
<dbReference type="NCBIfam" id="TIGR00229">
    <property type="entry name" value="sensory_box"/>
    <property type="match status" value="1"/>
</dbReference>
<keyword evidence="3 8" id="KW-0812">Transmembrane</keyword>
<keyword evidence="4 8" id="KW-1133">Transmembrane helix</keyword>
<evidence type="ECO:0000256" key="2">
    <source>
        <dbReference type="ARBA" id="ARBA00022475"/>
    </source>
</evidence>
<dbReference type="InterPro" id="IPR003660">
    <property type="entry name" value="HAMP_dom"/>
</dbReference>
<keyword evidence="7" id="KW-0175">Coiled coil</keyword>
<dbReference type="CDD" id="cd00130">
    <property type="entry name" value="PAS"/>
    <property type="match status" value="1"/>
</dbReference>
<feature type="domain" description="EAL" evidence="11">
    <location>
        <begin position="697"/>
        <end position="950"/>
    </location>
</feature>
<dbReference type="InterPro" id="IPR000014">
    <property type="entry name" value="PAS"/>
</dbReference>
<dbReference type="CDD" id="cd01948">
    <property type="entry name" value="EAL"/>
    <property type="match status" value="1"/>
</dbReference>
<dbReference type="InterPro" id="IPR000160">
    <property type="entry name" value="GGDEF_dom"/>
</dbReference>
<organism evidence="14 15">
    <name type="scientific">Paucidesulfovibrio gracilis DSM 16080</name>
    <dbReference type="NCBI Taxonomy" id="1121449"/>
    <lineage>
        <taxon>Bacteria</taxon>
        <taxon>Pseudomonadati</taxon>
        <taxon>Thermodesulfobacteriota</taxon>
        <taxon>Desulfovibrionia</taxon>
        <taxon>Desulfovibrionales</taxon>
        <taxon>Desulfovibrionaceae</taxon>
        <taxon>Paucidesulfovibrio</taxon>
    </lineage>
</organism>
<feature type="transmembrane region" description="Helical" evidence="8">
    <location>
        <begin position="12"/>
        <end position="33"/>
    </location>
</feature>
<evidence type="ECO:0000313" key="14">
    <source>
        <dbReference type="EMBL" id="SKA81064.1"/>
    </source>
</evidence>
<evidence type="ECO:0000259" key="9">
    <source>
        <dbReference type="PROSITE" id="PS50112"/>
    </source>
</evidence>
<feature type="domain" description="HAMP" evidence="12">
    <location>
        <begin position="330"/>
        <end position="383"/>
    </location>
</feature>
<reference evidence="14 15" key="1">
    <citation type="submission" date="2017-02" db="EMBL/GenBank/DDBJ databases">
        <authorList>
            <person name="Peterson S.W."/>
        </authorList>
    </citation>
    <scope>NUCLEOTIDE SEQUENCE [LARGE SCALE GENOMIC DNA]</scope>
    <source>
        <strain evidence="14 15">DSM 16080</strain>
    </source>
</reference>
<dbReference type="InterPro" id="IPR033480">
    <property type="entry name" value="sCache_2"/>
</dbReference>
<evidence type="ECO:0000256" key="8">
    <source>
        <dbReference type="SAM" id="Phobius"/>
    </source>
</evidence>
<dbReference type="SUPFAM" id="SSF55785">
    <property type="entry name" value="PYP-like sensor domain (PAS domain)"/>
    <property type="match status" value="1"/>
</dbReference>
<evidence type="ECO:0000259" key="13">
    <source>
        <dbReference type="PROSITE" id="PS50887"/>
    </source>
</evidence>
<name>A0A1T4WUS7_9BACT</name>
<comment type="subcellular location">
    <subcellularLocation>
        <location evidence="1">Cell membrane</location>
        <topology evidence="1">Multi-pass membrane protein</topology>
    </subcellularLocation>
</comment>
<dbReference type="PANTHER" id="PTHR44757">
    <property type="entry name" value="DIGUANYLATE CYCLASE DGCP"/>
    <property type="match status" value="1"/>
</dbReference>
<proteinExistence type="predicted"/>
<evidence type="ECO:0000256" key="6">
    <source>
        <dbReference type="ARBA" id="ARBA00051114"/>
    </source>
</evidence>
<dbReference type="InterPro" id="IPR000700">
    <property type="entry name" value="PAS-assoc_C"/>
</dbReference>
<dbReference type="Pfam" id="PF08269">
    <property type="entry name" value="dCache_2"/>
    <property type="match status" value="1"/>
</dbReference>
<feature type="transmembrane region" description="Helical" evidence="8">
    <location>
        <begin position="309"/>
        <end position="328"/>
    </location>
</feature>
<keyword evidence="5 8" id="KW-0472">Membrane</keyword>
<dbReference type="InterPro" id="IPR035919">
    <property type="entry name" value="EAL_sf"/>
</dbReference>
<dbReference type="RefSeq" id="WP_078717003.1">
    <property type="nucleotide sequence ID" value="NZ_FUYC01000004.1"/>
</dbReference>
<feature type="coiled-coil region" evidence="7">
    <location>
        <begin position="375"/>
        <end position="405"/>
    </location>
</feature>
<dbReference type="FunFam" id="3.20.20.450:FF:000001">
    <property type="entry name" value="Cyclic di-GMP phosphodiesterase yahA"/>
    <property type="match status" value="1"/>
</dbReference>
<dbReference type="InterPro" id="IPR052155">
    <property type="entry name" value="Biofilm_reg_signaling"/>
</dbReference>
<dbReference type="GO" id="GO:0071732">
    <property type="term" value="P:cellular response to nitric oxide"/>
    <property type="evidence" value="ECO:0007669"/>
    <property type="project" value="UniProtKB-ARBA"/>
</dbReference>
<evidence type="ECO:0000259" key="12">
    <source>
        <dbReference type="PROSITE" id="PS50885"/>
    </source>
</evidence>
<dbReference type="CDD" id="cd12912">
    <property type="entry name" value="PDC2_MCP_like"/>
    <property type="match status" value="2"/>
</dbReference>
<dbReference type="Gene3D" id="3.30.70.270">
    <property type="match status" value="1"/>
</dbReference>
<dbReference type="InterPro" id="IPR001633">
    <property type="entry name" value="EAL_dom"/>
</dbReference>
<dbReference type="CDD" id="cd01949">
    <property type="entry name" value="GGDEF"/>
    <property type="match status" value="1"/>
</dbReference>
<dbReference type="FunFam" id="3.30.70.270:FF:000001">
    <property type="entry name" value="Diguanylate cyclase domain protein"/>
    <property type="match status" value="1"/>
</dbReference>
<feature type="domain" description="PAC" evidence="10">
    <location>
        <begin position="471"/>
        <end position="523"/>
    </location>
</feature>
<evidence type="ECO:0000256" key="3">
    <source>
        <dbReference type="ARBA" id="ARBA00022692"/>
    </source>
</evidence>
<sequence>MTDILRRLSVRAKLGLISATILLAFSVGLGVLYGNIRSNVLAEIETELQGTTQMITNMVETAADVSIKNYLRALAETNVEILSKLHSGVIHQGLDQAKAQEEARKILRSQPVADTGYIYCVNSQGTVTMHPHPSVQGKDVSESAFVRDQMQRKQGFLAYEWKNPGERQARAKVMYMAYFEPWDWIVSVTAYKNEFSSLISVEDFRKRIESIQLGKSGYSYIVSDSGEVIIHPFLKGNLFEVDHAEGLRLLEALSEQTSGRLTYQWRNPDEILSREKVVFFNRIPEYGWIVCSSGYLDEFYAPLTKMRNLILISLCLVLLLTLPLVLIISRNITLPLEQLTQALTSCNPDQGQMARVQWESTDEFGSLAKHFNGFMRNIEEATQALAKEAEEREQAEKELQIYKRIFESAMEGISLTTPDGTIVAINPAFTAITGYTEEDILGQPSSLLRSEKHSDEFFAQLWQSLQSKGSWAGEIWNRKKDGGTYPEWLSISGILDESGKTTHYVAVFHDISAIKDHEKQIRFLAYHDPLTSLPNRTLLLQHLEQAINRAKSRQEELAILYLDLDNFKNVNDSVGHALGDAMLLEFVERIQAVVRKTDTLARLGGDEFVVIAEELVKENTPLTLAERIMGCLEAPFRLMGRQFYATASMGITLYPQDGTTPGELIKNADLAMYQAKDSGKNRYHRYTRELNALVTKRIQMEADLRTALDQDRITVHFQPRVALPDGNTTGVEALARWELPDGGMVSPGEFIPIAEETGLIIPLGLVVLEKSLNQIQTLHQAGQDLYLSVNLSPKQFQQPDLVESVDAVLRKTGFPANRLEFEITETLIMKHLETSLGNLHRLSRRGIRLAIDDFGTGYSSLYYLKRLPIDVLKVDRSFVQDVEDDPSDAKLVETIILLAKNFGLRLVAEGVETQGQLDFLNALHCDEIQGYLFSKPLPFEALRQYLEQDGATT</sequence>
<evidence type="ECO:0000256" key="5">
    <source>
        <dbReference type="ARBA" id="ARBA00023136"/>
    </source>
</evidence>
<dbReference type="InterPro" id="IPR029787">
    <property type="entry name" value="Nucleotide_cyclase"/>
</dbReference>
<dbReference type="OrthoDB" id="7673416at2"/>
<dbReference type="SMART" id="SM00267">
    <property type="entry name" value="GGDEF"/>
    <property type="match status" value="1"/>
</dbReference>
<feature type="domain" description="PAS" evidence="9">
    <location>
        <begin position="398"/>
        <end position="443"/>
    </location>
</feature>
<keyword evidence="2" id="KW-1003">Cell membrane</keyword>
<dbReference type="SUPFAM" id="SSF141868">
    <property type="entry name" value="EAL domain-like"/>
    <property type="match status" value="1"/>
</dbReference>
<dbReference type="InterPro" id="IPR001610">
    <property type="entry name" value="PAC"/>
</dbReference>
<protein>
    <submittedName>
        <fullName evidence="14">PAS domain S-box-containing protein/diguanylate cyclase (GGDEF) domain-containing protein</fullName>
    </submittedName>
</protein>
<dbReference type="InterPro" id="IPR043128">
    <property type="entry name" value="Rev_trsase/Diguanyl_cyclase"/>
</dbReference>
<dbReference type="GO" id="GO:0071111">
    <property type="term" value="F:cyclic-guanylate-specific phosphodiesterase activity"/>
    <property type="evidence" value="ECO:0007669"/>
    <property type="project" value="UniProtKB-EC"/>
</dbReference>
<dbReference type="SMART" id="SM00086">
    <property type="entry name" value="PAC"/>
    <property type="match status" value="1"/>
</dbReference>
<dbReference type="InterPro" id="IPR035965">
    <property type="entry name" value="PAS-like_dom_sf"/>
</dbReference>
<feature type="domain" description="GGDEF" evidence="13">
    <location>
        <begin position="555"/>
        <end position="688"/>
    </location>
</feature>
<evidence type="ECO:0000256" key="7">
    <source>
        <dbReference type="SAM" id="Coils"/>
    </source>
</evidence>
<accession>A0A1T4WUS7</accession>
<dbReference type="PROSITE" id="PS50883">
    <property type="entry name" value="EAL"/>
    <property type="match status" value="1"/>
</dbReference>
<dbReference type="AlphaFoldDB" id="A0A1T4WUS7"/>
<dbReference type="PANTHER" id="PTHR44757:SF2">
    <property type="entry name" value="BIOFILM ARCHITECTURE MAINTENANCE PROTEIN MBAA"/>
    <property type="match status" value="1"/>
</dbReference>
<dbReference type="Pfam" id="PF13426">
    <property type="entry name" value="PAS_9"/>
    <property type="match status" value="1"/>
</dbReference>
<gene>
    <name evidence="14" type="ORF">SAMN02745704_01436</name>
</gene>
<dbReference type="GO" id="GO:0007165">
    <property type="term" value="P:signal transduction"/>
    <property type="evidence" value="ECO:0007669"/>
    <property type="project" value="InterPro"/>
</dbReference>
<dbReference type="SMART" id="SM00091">
    <property type="entry name" value="PAS"/>
    <property type="match status" value="1"/>
</dbReference>
<dbReference type="PROSITE" id="PS50887">
    <property type="entry name" value="GGDEF"/>
    <property type="match status" value="1"/>
</dbReference>
<evidence type="ECO:0000313" key="15">
    <source>
        <dbReference type="Proteomes" id="UP000190027"/>
    </source>
</evidence>
<comment type="catalytic activity">
    <reaction evidence="6">
        <text>3',3'-c-di-GMP + H2O = 5'-phosphoguanylyl(3'-&gt;5')guanosine + H(+)</text>
        <dbReference type="Rhea" id="RHEA:24902"/>
        <dbReference type="ChEBI" id="CHEBI:15377"/>
        <dbReference type="ChEBI" id="CHEBI:15378"/>
        <dbReference type="ChEBI" id="CHEBI:58754"/>
        <dbReference type="ChEBI" id="CHEBI:58805"/>
        <dbReference type="EC" id="3.1.4.52"/>
    </reaction>
    <physiologicalReaction direction="left-to-right" evidence="6">
        <dbReference type="Rhea" id="RHEA:24903"/>
    </physiologicalReaction>
</comment>
<dbReference type="PROSITE" id="PS50112">
    <property type="entry name" value="PAS"/>
    <property type="match status" value="1"/>
</dbReference>
<dbReference type="STRING" id="1121449.SAMN02745704_01436"/>
<dbReference type="Gene3D" id="3.20.20.450">
    <property type="entry name" value="EAL domain"/>
    <property type="match status" value="1"/>
</dbReference>